<evidence type="ECO:0000313" key="7">
    <source>
        <dbReference type="EMBL" id="CAH2326070.1"/>
    </source>
</evidence>
<gene>
    <name evidence="7" type="ORF">PECUL_23A027384</name>
</gene>
<dbReference type="EMBL" id="OW240923">
    <property type="protein sequence ID" value="CAH2326070.1"/>
    <property type="molecule type" value="Genomic_DNA"/>
</dbReference>
<dbReference type="AlphaFoldDB" id="A0AAD1TFY5"/>
<evidence type="ECO:0000256" key="2">
    <source>
        <dbReference type="ARBA" id="ARBA00022525"/>
    </source>
</evidence>
<dbReference type="InterPro" id="IPR050605">
    <property type="entry name" value="Olfactomedin-like_domain"/>
</dbReference>
<evidence type="ECO:0000256" key="1">
    <source>
        <dbReference type="ARBA" id="ARBA00004613"/>
    </source>
</evidence>
<dbReference type="InterPro" id="IPR003112">
    <property type="entry name" value="Olfac-like_dom"/>
</dbReference>
<feature type="domain" description="Olfactomedin-like" evidence="6">
    <location>
        <begin position="142"/>
        <end position="399"/>
    </location>
</feature>
<dbReference type="Proteomes" id="UP001295444">
    <property type="component" value="Chromosome 12"/>
</dbReference>
<protein>
    <recommendedName>
        <fullName evidence="6">Olfactomedin-like domain-containing protein</fullName>
    </recommendedName>
</protein>
<keyword evidence="2" id="KW-0964">Secreted</keyword>
<dbReference type="GO" id="GO:0005615">
    <property type="term" value="C:extracellular space"/>
    <property type="evidence" value="ECO:0007669"/>
    <property type="project" value="TreeGrafter"/>
</dbReference>
<comment type="subcellular location">
    <subcellularLocation>
        <location evidence="1">Secreted</location>
    </subcellularLocation>
</comment>
<evidence type="ECO:0000256" key="5">
    <source>
        <dbReference type="SAM" id="SignalP"/>
    </source>
</evidence>
<dbReference type="PANTHER" id="PTHR23192:SF13">
    <property type="entry name" value="OLFACTOMEDIN-LIKE PROTEIN 1"/>
    <property type="match status" value="1"/>
</dbReference>
<name>A0AAD1TFY5_PELCU</name>
<keyword evidence="4" id="KW-0175">Coiled coil</keyword>
<organism evidence="7 8">
    <name type="scientific">Pelobates cultripes</name>
    <name type="common">Western spadefoot toad</name>
    <dbReference type="NCBI Taxonomy" id="61616"/>
    <lineage>
        <taxon>Eukaryota</taxon>
        <taxon>Metazoa</taxon>
        <taxon>Chordata</taxon>
        <taxon>Craniata</taxon>
        <taxon>Vertebrata</taxon>
        <taxon>Euteleostomi</taxon>
        <taxon>Amphibia</taxon>
        <taxon>Batrachia</taxon>
        <taxon>Anura</taxon>
        <taxon>Pelobatoidea</taxon>
        <taxon>Pelobatidae</taxon>
        <taxon>Pelobates</taxon>
    </lineage>
</organism>
<comment type="caution">
    <text evidence="3">Lacks conserved residue(s) required for the propagation of feature annotation.</text>
</comment>
<feature type="chain" id="PRO_5041994576" description="Olfactomedin-like domain-containing protein" evidence="5">
    <location>
        <begin position="18"/>
        <end position="404"/>
    </location>
</feature>
<reference evidence="7" key="1">
    <citation type="submission" date="2022-03" db="EMBL/GenBank/DDBJ databases">
        <authorList>
            <person name="Alioto T."/>
            <person name="Alioto T."/>
            <person name="Gomez Garrido J."/>
        </authorList>
    </citation>
    <scope>NUCLEOTIDE SEQUENCE</scope>
</reference>
<evidence type="ECO:0000256" key="4">
    <source>
        <dbReference type="SAM" id="Coils"/>
    </source>
</evidence>
<keyword evidence="8" id="KW-1185">Reference proteome</keyword>
<evidence type="ECO:0000259" key="6">
    <source>
        <dbReference type="PROSITE" id="PS51132"/>
    </source>
</evidence>
<dbReference type="PROSITE" id="PS51132">
    <property type="entry name" value="OLF"/>
    <property type="match status" value="1"/>
</dbReference>
<keyword evidence="5" id="KW-0732">Signal</keyword>
<dbReference type="Pfam" id="PF02191">
    <property type="entry name" value="OLF"/>
    <property type="match status" value="1"/>
</dbReference>
<feature type="coiled-coil region" evidence="4">
    <location>
        <begin position="77"/>
        <end position="138"/>
    </location>
</feature>
<evidence type="ECO:0000313" key="8">
    <source>
        <dbReference type="Proteomes" id="UP001295444"/>
    </source>
</evidence>
<proteinExistence type="predicted"/>
<accession>A0AAD1TFY5</accession>
<feature type="signal peptide" evidence="5">
    <location>
        <begin position="1"/>
        <end position="17"/>
    </location>
</feature>
<dbReference type="SMART" id="SM00284">
    <property type="entry name" value="OLF"/>
    <property type="match status" value="1"/>
</dbReference>
<dbReference type="PANTHER" id="PTHR23192">
    <property type="entry name" value="OLFACTOMEDIN-RELATED"/>
    <property type="match status" value="1"/>
</dbReference>
<evidence type="ECO:0000256" key="3">
    <source>
        <dbReference type="PROSITE-ProRule" id="PRU00446"/>
    </source>
</evidence>
<sequence>MASIYILSVLVVLLVKAQRESLGKAEDISLVRYIEGRILLLEDRLYKCEQDIQQSMQLFKDLSHKLILRQDSFNRYKTEAKNEMDNLLARLERAEWDIDYLETTTSSNACLEVDDHLVEKQVIEHEEYEEEERKIQMNLNTSCNSMLAHIKSQKTVKKTKITIGSWMKNCDNQSDPQEIYFFSGAKNNVILTFANIRDFSSTGYMQKAEHLYLPFFWQGTGHALYHNYLFFHKNGTLNEIVRYSLRDNVTQSMELHGVGDLSPYQLSPFTKIDFAVDEQGLWTIHADSDIEGNIVLTKLNYNNLTIEHTWNTTCESTNAEAAFVICGTLYVMYNSPNGGRSHIDCIYDTSDIISIHETPTLYFPKRYSSHSSLHYNPVDQTLYGWDEGYQMLYKFESKPKFAQP</sequence>
<dbReference type="GO" id="GO:0007165">
    <property type="term" value="P:signal transduction"/>
    <property type="evidence" value="ECO:0007669"/>
    <property type="project" value="TreeGrafter"/>
</dbReference>